<organism evidence="1 2">
    <name type="scientific">Nocardiopsis rhodophaea</name>
    <dbReference type="NCBI Taxonomy" id="280238"/>
    <lineage>
        <taxon>Bacteria</taxon>
        <taxon>Bacillati</taxon>
        <taxon>Actinomycetota</taxon>
        <taxon>Actinomycetes</taxon>
        <taxon>Streptosporangiales</taxon>
        <taxon>Nocardiopsidaceae</taxon>
        <taxon>Nocardiopsis</taxon>
    </lineage>
</organism>
<evidence type="ECO:0000313" key="1">
    <source>
        <dbReference type="EMBL" id="GAA2001615.1"/>
    </source>
</evidence>
<dbReference type="EMBL" id="BAAAPC010000012">
    <property type="protein sequence ID" value="GAA2001615.1"/>
    <property type="molecule type" value="Genomic_DNA"/>
</dbReference>
<sequence>MNSPEPAVFTDYKFVVALKAKLDPGIALNAASHLALGLVAQAARSGDDQLAHMSFLDFADADGGSHSPISGLSLAVLQGRPAWLRRLRNELIAADVCFTDFTSDMTGDTYREQLDRMAQTLEEALDYYGVAAFGKKEIIDPLTKKFSLWR</sequence>
<dbReference type="InterPro" id="IPR017021">
    <property type="entry name" value="UCP033763"/>
</dbReference>
<evidence type="ECO:0000313" key="2">
    <source>
        <dbReference type="Proteomes" id="UP001501585"/>
    </source>
</evidence>
<protein>
    <submittedName>
        <fullName evidence="1">DUF2000 domain-containing protein</fullName>
    </submittedName>
</protein>
<dbReference type="InterPro" id="IPR023476">
    <property type="entry name" value="Pep_tRNA_hydro_II_dom_sf"/>
</dbReference>
<dbReference type="InterPro" id="IPR018988">
    <property type="entry name" value="DUF2000"/>
</dbReference>
<dbReference type="Pfam" id="PF09391">
    <property type="entry name" value="DUF2000"/>
    <property type="match status" value="1"/>
</dbReference>
<name>A0ABN2T9M8_9ACTN</name>
<accession>A0ABN2T9M8</accession>
<gene>
    <name evidence="1" type="ORF">GCM10009799_31050</name>
</gene>
<comment type="caution">
    <text evidence="1">The sequence shown here is derived from an EMBL/GenBank/DDBJ whole genome shotgun (WGS) entry which is preliminary data.</text>
</comment>
<dbReference type="SUPFAM" id="SSF102462">
    <property type="entry name" value="Peptidyl-tRNA hydrolase II"/>
    <property type="match status" value="1"/>
</dbReference>
<keyword evidence="2" id="KW-1185">Reference proteome</keyword>
<proteinExistence type="predicted"/>
<dbReference type="Gene3D" id="3.40.1490.10">
    <property type="entry name" value="Bit1"/>
    <property type="match status" value="1"/>
</dbReference>
<dbReference type="PIRSF" id="PIRSF033736">
    <property type="entry name" value="UCP033763"/>
    <property type="match status" value="1"/>
</dbReference>
<dbReference type="Proteomes" id="UP001501585">
    <property type="component" value="Unassembled WGS sequence"/>
</dbReference>
<dbReference type="RefSeq" id="WP_344163100.1">
    <property type="nucleotide sequence ID" value="NZ_BAAAPC010000012.1"/>
</dbReference>
<reference evidence="2" key="1">
    <citation type="journal article" date="2019" name="Int. J. Syst. Evol. Microbiol.">
        <title>The Global Catalogue of Microorganisms (GCM) 10K type strain sequencing project: providing services to taxonomists for standard genome sequencing and annotation.</title>
        <authorList>
            <consortium name="The Broad Institute Genomics Platform"/>
            <consortium name="The Broad Institute Genome Sequencing Center for Infectious Disease"/>
            <person name="Wu L."/>
            <person name="Ma J."/>
        </authorList>
    </citation>
    <scope>NUCLEOTIDE SEQUENCE [LARGE SCALE GENOMIC DNA]</scope>
    <source>
        <strain evidence="2">JCM 15313</strain>
    </source>
</reference>